<evidence type="ECO:0008006" key="3">
    <source>
        <dbReference type="Google" id="ProtNLM"/>
    </source>
</evidence>
<protein>
    <recommendedName>
        <fullName evidence="3">DNA-binding protein</fullName>
    </recommendedName>
</protein>
<comment type="caution">
    <text evidence="1">The sequence shown here is derived from an EMBL/GenBank/DDBJ whole genome shotgun (WGS) entry which is preliminary data.</text>
</comment>
<dbReference type="EMBL" id="BAAAYU010000001">
    <property type="protein sequence ID" value="GAA3626040.1"/>
    <property type="molecule type" value="Genomic_DNA"/>
</dbReference>
<evidence type="ECO:0000313" key="1">
    <source>
        <dbReference type="EMBL" id="GAA3626040.1"/>
    </source>
</evidence>
<sequence>MSTVAEATSTRSPWWDQYSVARLLHQAIANGAVVREWDPFGEAGEPADPWFLDVVFQSTIRVLVGYSTSDGFWRMMIDDGPLDRLEATAEDHSLAALTLGVGAKLCRDLNFATRDRTSPADVLAEEIEALIMDSDQHPGEIAAALRISNGVLSSKLTGSTKWTALELLQLARALRPHDPTAVLERLMEVSER</sequence>
<reference evidence="2" key="1">
    <citation type="journal article" date="2019" name="Int. J. Syst. Evol. Microbiol.">
        <title>The Global Catalogue of Microorganisms (GCM) 10K type strain sequencing project: providing services to taxonomists for standard genome sequencing and annotation.</title>
        <authorList>
            <consortium name="The Broad Institute Genomics Platform"/>
            <consortium name="The Broad Institute Genome Sequencing Center for Infectious Disease"/>
            <person name="Wu L."/>
            <person name="Ma J."/>
        </authorList>
    </citation>
    <scope>NUCLEOTIDE SEQUENCE [LARGE SCALE GENOMIC DNA]</scope>
    <source>
        <strain evidence="2">JCM 16544</strain>
    </source>
</reference>
<evidence type="ECO:0000313" key="2">
    <source>
        <dbReference type="Proteomes" id="UP001501697"/>
    </source>
</evidence>
<accession>A0ABP7A710</accession>
<proteinExistence type="predicted"/>
<name>A0ABP7A710_9MICO</name>
<organism evidence="1 2">
    <name type="scientific">Microbacterium awajiense</name>
    <dbReference type="NCBI Taxonomy" id="415214"/>
    <lineage>
        <taxon>Bacteria</taxon>
        <taxon>Bacillati</taxon>
        <taxon>Actinomycetota</taxon>
        <taxon>Actinomycetes</taxon>
        <taxon>Micrococcales</taxon>
        <taxon>Microbacteriaceae</taxon>
        <taxon>Microbacterium</taxon>
    </lineage>
</organism>
<dbReference type="Proteomes" id="UP001501697">
    <property type="component" value="Unassembled WGS sequence"/>
</dbReference>
<gene>
    <name evidence="1" type="ORF">GCM10022200_05490</name>
</gene>
<keyword evidence="2" id="KW-1185">Reference proteome</keyword>